<dbReference type="Proteomes" id="UP000002754">
    <property type="component" value="Unassembled WGS sequence"/>
</dbReference>
<dbReference type="OrthoDB" id="43195at2"/>
<dbReference type="Proteomes" id="UP000297014">
    <property type="component" value="Unassembled WGS sequence"/>
</dbReference>
<keyword evidence="2" id="KW-0238">DNA-binding</keyword>
<dbReference type="eggNOG" id="COG1609">
    <property type="taxonomic scope" value="Bacteria"/>
</dbReference>
<evidence type="ECO:0000313" key="7">
    <source>
        <dbReference type="Proteomes" id="UP000002754"/>
    </source>
</evidence>
<dbReference type="RefSeq" id="WP_003322864.1">
    <property type="nucleotide sequence ID" value="NZ_ALPT02000002.1"/>
</dbReference>
<dbReference type="SUPFAM" id="SSF47413">
    <property type="entry name" value="lambda repressor-like DNA-binding domains"/>
    <property type="match status" value="1"/>
</dbReference>
<reference evidence="6 8" key="2">
    <citation type="submission" date="2014-01" db="EMBL/GenBank/DDBJ databases">
        <title>Draft genome sequencing of Bacillus alcalophilus CGMCC 1.3604.</title>
        <authorList>
            <person name="Yang J."/>
            <person name="Diao L."/>
            <person name="Yang S."/>
        </authorList>
    </citation>
    <scope>NUCLEOTIDE SEQUENCE [LARGE SCALE GENOMIC DNA]</scope>
    <source>
        <strain evidence="6 8">CGMCC 1.3604</strain>
    </source>
</reference>
<dbReference type="PANTHER" id="PTHR30146">
    <property type="entry name" value="LACI-RELATED TRANSCRIPTIONAL REPRESSOR"/>
    <property type="match status" value="1"/>
</dbReference>
<proteinExistence type="predicted"/>
<evidence type="ECO:0000313" key="5">
    <source>
        <dbReference type="EMBL" id="KGA99050.1"/>
    </source>
</evidence>
<dbReference type="PROSITE" id="PS00356">
    <property type="entry name" value="HTH_LACI_1"/>
    <property type="match status" value="1"/>
</dbReference>
<keyword evidence="7" id="KW-1185">Reference proteome</keyword>
<gene>
    <name evidence="6" type="ORF">AJ85_14975</name>
    <name evidence="5" type="ORF">BALCAV_0201055</name>
</gene>
<dbReference type="InterPro" id="IPR000843">
    <property type="entry name" value="HTH_LacI"/>
</dbReference>
<dbReference type="EMBL" id="ALPT02000002">
    <property type="protein sequence ID" value="KGA99050.1"/>
    <property type="molecule type" value="Genomic_DNA"/>
</dbReference>
<dbReference type="Pfam" id="PF13377">
    <property type="entry name" value="Peripla_BP_3"/>
    <property type="match status" value="1"/>
</dbReference>
<dbReference type="AlphaFoldDB" id="A0A094XJU4"/>
<organism evidence="5 7">
    <name type="scientific">Alkalihalobacillus alcalophilus ATCC 27647 = CGMCC 1.3604</name>
    <dbReference type="NCBI Taxonomy" id="1218173"/>
    <lineage>
        <taxon>Bacteria</taxon>
        <taxon>Bacillati</taxon>
        <taxon>Bacillota</taxon>
        <taxon>Bacilli</taxon>
        <taxon>Bacillales</taxon>
        <taxon>Bacillaceae</taxon>
        <taxon>Alkalihalobacillus</taxon>
    </lineage>
</organism>
<keyword evidence="3" id="KW-0804">Transcription</keyword>
<dbReference type="InterPro" id="IPR010982">
    <property type="entry name" value="Lambda_DNA-bd_dom_sf"/>
</dbReference>
<accession>A0A094XJU4</accession>
<sequence length="346" mass="38661">MARLKDIAEHVGVSISTVSRVIKNDTSRNVHQETRRKIWEAVKELGYVPNENARSLVSNVLSKNSKRTHKVGWVANLKSAEVNPYFSNIYGGVYNALTEAGYTFVNVYKEELQNETTLVKTIHESGIEGLILVEQLDDETLNYITKYVPVVGIDFFYTDKDMSVIDYDRISAVKKAVQYLVAKGHTEIGFIGGGIGENYKDFQAEKRYRGYRYAMEEAGLLINPKWVVNTCWKLDSSYEGMNKIIANGGHTNLPSAMVCASDLLAIAAMRAVVAHKLSVPDDIAFIGIDNIELSKYSNPPLTTIAIPQTELGEMAAKTLIDHIEKRTVIQVKIQLPNQLIIRDSTN</sequence>
<reference evidence="5 7" key="1">
    <citation type="journal article" date="2014" name="Genome Announc.">
        <title>Draft Genome Sequence of Bacillus alcalophilus AV1934, a Classic Alkaliphile Isolated from Human Feces in 1934.</title>
        <authorList>
            <person name="Attie O."/>
            <person name="Jayaprakash A."/>
            <person name="Shah H."/>
            <person name="Paulsen I.T."/>
            <person name="Morino M."/>
            <person name="Takahashi Y."/>
            <person name="Narumi I."/>
            <person name="Sachidanandam R."/>
            <person name="Satoh K."/>
            <person name="Ito M."/>
            <person name="Krulwich T.A."/>
        </authorList>
    </citation>
    <scope>NUCLEOTIDE SEQUENCE [LARGE SCALE GENOMIC DNA]</scope>
    <source>
        <strain evidence="5 7">AV1934</strain>
    </source>
</reference>
<dbReference type="Gene3D" id="3.40.50.2300">
    <property type="match status" value="2"/>
</dbReference>
<dbReference type="EMBL" id="JALP01000194">
    <property type="protein sequence ID" value="THG89805.1"/>
    <property type="molecule type" value="Genomic_DNA"/>
</dbReference>
<dbReference type="Pfam" id="PF00356">
    <property type="entry name" value="LacI"/>
    <property type="match status" value="1"/>
</dbReference>
<evidence type="ECO:0000259" key="4">
    <source>
        <dbReference type="PROSITE" id="PS50932"/>
    </source>
</evidence>
<evidence type="ECO:0000256" key="3">
    <source>
        <dbReference type="ARBA" id="ARBA00023163"/>
    </source>
</evidence>
<name>A0A094XJU4_ALKAL</name>
<dbReference type="STRING" id="1218173.BALCAV_0201055"/>
<dbReference type="SUPFAM" id="SSF53822">
    <property type="entry name" value="Periplasmic binding protein-like I"/>
    <property type="match status" value="1"/>
</dbReference>
<evidence type="ECO:0000313" key="6">
    <source>
        <dbReference type="EMBL" id="THG89805.1"/>
    </source>
</evidence>
<dbReference type="InterPro" id="IPR028082">
    <property type="entry name" value="Peripla_BP_I"/>
</dbReference>
<dbReference type="InterPro" id="IPR046335">
    <property type="entry name" value="LacI/GalR-like_sensor"/>
</dbReference>
<dbReference type="PANTHER" id="PTHR30146:SF109">
    <property type="entry name" value="HTH-TYPE TRANSCRIPTIONAL REGULATOR GALS"/>
    <property type="match status" value="1"/>
</dbReference>
<evidence type="ECO:0000313" key="8">
    <source>
        <dbReference type="Proteomes" id="UP000297014"/>
    </source>
</evidence>
<dbReference type="Gene3D" id="1.10.260.40">
    <property type="entry name" value="lambda repressor-like DNA-binding domains"/>
    <property type="match status" value="1"/>
</dbReference>
<dbReference type="PROSITE" id="PS50932">
    <property type="entry name" value="HTH_LACI_2"/>
    <property type="match status" value="1"/>
</dbReference>
<dbReference type="CDD" id="cd01392">
    <property type="entry name" value="HTH_LacI"/>
    <property type="match status" value="1"/>
</dbReference>
<feature type="domain" description="HTH lacI-type" evidence="4">
    <location>
        <begin position="2"/>
        <end position="58"/>
    </location>
</feature>
<dbReference type="SMART" id="SM00354">
    <property type="entry name" value="HTH_LACI"/>
    <property type="match status" value="1"/>
</dbReference>
<comment type="caution">
    <text evidence="5">The sequence shown here is derived from an EMBL/GenBank/DDBJ whole genome shotgun (WGS) entry which is preliminary data.</text>
</comment>
<dbReference type="GO" id="GO:0003700">
    <property type="term" value="F:DNA-binding transcription factor activity"/>
    <property type="evidence" value="ECO:0007669"/>
    <property type="project" value="TreeGrafter"/>
</dbReference>
<evidence type="ECO:0000256" key="2">
    <source>
        <dbReference type="ARBA" id="ARBA00023125"/>
    </source>
</evidence>
<protein>
    <submittedName>
        <fullName evidence="5">LacI family transcriptional regulator</fullName>
    </submittedName>
</protein>
<evidence type="ECO:0000256" key="1">
    <source>
        <dbReference type="ARBA" id="ARBA00023015"/>
    </source>
</evidence>
<dbReference type="GO" id="GO:0000976">
    <property type="term" value="F:transcription cis-regulatory region binding"/>
    <property type="evidence" value="ECO:0007669"/>
    <property type="project" value="TreeGrafter"/>
</dbReference>
<keyword evidence="1" id="KW-0805">Transcription regulation</keyword>